<comment type="similarity">
    <text evidence="1">Belongs to the four-carbon acid sugar kinase family.</text>
</comment>
<evidence type="ECO:0000256" key="5">
    <source>
        <dbReference type="ARBA" id="ARBA00022840"/>
    </source>
</evidence>
<evidence type="ECO:0000256" key="4">
    <source>
        <dbReference type="ARBA" id="ARBA00022777"/>
    </source>
</evidence>
<keyword evidence="3" id="KW-0547">Nucleotide-binding</keyword>
<dbReference type="Pfam" id="PF07005">
    <property type="entry name" value="SBD_N"/>
    <property type="match status" value="1"/>
</dbReference>
<dbReference type="SUPFAM" id="SSF142764">
    <property type="entry name" value="YgbK-like"/>
    <property type="match status" value="1"/>
</dbReference>
<dbReference type="GO" id="GO:0016301">
    <property type="term" value="F:kinase activity"/>
    <property type="evidence" value="ECO:0007669"/>
    <property type="project" value="UniProtKB-KW"/>
</dbReference>
<proteinExistence type="inferred from homology"/>
<evidence type="ECO:0000313" key="9">
    <source>
        <dbReference type="EMBL" id="MFC6957227.1"/>
    </source>
</evidence>
<keyword evidence="4 9" id="KW-0418">Kinase</keyword>
<evidence type="ECO:0000313" key="10">
    <source>
        <dbReference type="Proteomes" id="UP001596470"/>
    </source>
</evidence>
<evidence type="ECO:0000256" key="6">
    <source>
        <dbReference type="ARBA" id="ARBA00023277"/>
    </source>
</evidence>
<evidence type="ECO:0000256" key="1">
    <source>
        <dbReference type="ARBA" id="ARBA00005715"/>
    </source>
</evidence>
<keyword evidence="2 9" id="KW-0808">Transferase</keyword>
<reference evidence="10" key="1">
    <citation type="journal article" date="2019" name="Int. J. Syst. Evol. Microbiol.">
        <title>The Global Catalogue of Microorganisms (GCM) 10K type strain sequencing project: providing services to taxonomists for standard genome sequencing and annotation.</title>
        <authorList>
            <consortium name="The Broad Institute Genomics Platform"/>
            <consortium name="The Broad Institute Genome Sequencing Center for Infectious Disease"/>
            <person name="Wu L."/>
            <person name="Ma J."/>
        </authorList>
    </citation>
    <scope>NUCLEOTIDE SEQUENCE [LARGE SCALE GENOMIC DNA]</scope>
    <source>
        <strain evidence="10">KACC 12634</strain>
    </source>
</reference>
<keyword evidence="10" id="KW-1185">Reference proteome</keyword>
<dbReference type="Proteomes" id="UP001596470">
    <property type="component" value="Unassembled WGS sequence"/>
</dbReference>
<evidence type="ECO:0000256" key="2">
    <source>
        <dbReference type="ARBA" id="ARBA00022679"/>
    </source>
</evidence>
<dbReference type="Gene3D" id="3.40.50.10840">
    <property type="entry name" value="Putative sugar-binding, N-terminal domain"/>
    <property type="match status" value="1"/>
</dbReference>
<evidence type="ECO:0000259" key="8">
    <source>
        <dbReference type="Pfam" id="PF17042"/>
    </source>
</evidence>
<feature type="domain" description="Four-carbon acid sugar kinase nucleotide binding" evidence="8">
    <location>
        <begin position="249"/>
        <end position="404"/>
    </location>
</feature>
<gene>
    <name evidence="9" type="ORF">ACFQS3_08480</name>
</gene>
<dbReference type="RefSeq" id="WP_382348434.1">
    <property type="nucleotide sequence ID" value="NZ_JBHMBP010000002.1"/>
</dbReference>
<protein>
    <submittedName>
        <fullName evidence="9">Four-carbon acid sugar kinase family protein</fullName>
        <ecNumber evidence="9">2.7.1.-</ecNumber>
    </submittedName>
</protein>
<accession>A0ABW2D7Y7</accession>
<dbReference type="EC" id="2.7.1.-" evidence="9"/>
<organism evidence="9 10">
    <name type="scientific">Glycomyces mayteni</name>
    <dbReference type="NCBI Taxonomy" id="543887"/>
    <lineage>
        <taxon>Bacteria</taxon>
        <taxon>Bacillati</taxon>
        <taxon>Actinomycetota</taxon>
        <taxon>Actinomycetes</taxon>
        <taxon>Glycomycetales</taxon>
        <taxon>Glycomycetaceae</taxon>
        <taxon>Glycomyces</taxon>
    </lineage>
</organism>
<comment type="caution">
    <text evidence="9">The sequence shown here is derived from an EMBL/GenBank/DDBJ whole genome shotgun (WGS) entry which is preliminary data.</text>
</comment>
<name>A0ABW2D7Y7_9ACTN</name>
<dbReference type="InterPro" id="IPR042213">
    <property type="entry name" value="NBD_C_sf"/>
</dbReference>
<keyword evidence="5" id="KW-0067">ATP-binding</keyword>
<evidence type="ECO:0000256" key="3">
    <source>
        <dbReference type="ARBA" id="ARBA00022741"/>
    </source>
</evidence>
<dbReference type="InterPro" id="IPR010737">
    <property type="entry name" value="4-carb_acid_sugar_kinase_N"/>
</dbReference>
<evidence type="ECO:0000259" key="7">
    <source>
        <dbReference type="Pfam" id="PF07005"/>
    </source>
</evidence>
<dbReference type="Pfam" id="PF17042">
    <property type="entry name" value="NBD_C"/>
    <property type="match status" value="1"/>
</dbReference>
<dbReference type="EMBL" id="JBHSYS010000002">
    <property type="protein sequence ID" value="MFC6957227.1"/>
    <property type="molecule type" value="Genomic_DNA"/>
</dbReference>
<dbReference type="InterPro" id="IPR037051">
    <property type="entry name" value="4-carb_acid_sugar_kinase_N_sf"/>
</dbReference>
<dbReference type="Gene3D" id="3.40.980.20">
    <property type="entry name" value="Four-carbon acid sugar kinase, nucleotide binding domain"/>
    <property type="match status" value="1"/>
</dbReference>
<sequence length="414" mass="41699">MKTIVLDDDPTGTQAATGVTVLFDATADLLAAALRRDDAVYVQTNSRALPEPEAVALAKRIRADGLAAGERLGEAVRFVLRGDSTLRGHVFAETEVFLGGGGVMVFAPAFPDGGRTTRGGVHYVRVGDEDLPADRSEYARDPVFGYAEGTLAEFASARSGRKPVPVPLETVRGGGLDKVIAAAPSGSVVLPDAVGAGDIDAIAAAIEVAEARGVRVVARSAAPLAAALAGVASDGLLPVPLTSDPGKALLVCGSHTGGATAQLAPVAAAWGAPVVVDTRAALADPEAEGRAAAAAVLAALERRPVAVLTSERDRSAGHGTLAHGERVMAALTAAVREALPHVDTVVAKGGITSAEVARTGIGASSALVLGQVLPGVSAWSLRGRDGRERRYAVVPGNVGGPGTLTEVLAAFGIA</sequence>
<dbReference type="InterPro" id="IPR031475">
    <property type="entry name" value="NBD_C"/>
</dbReference>
<keyword evidence="6" id="KW-0119">Carbohydrate metabolism</keyword>
<feature type="domain" description="Four-carbon acid sugar kinase N-terminal" evidence="7">
    <location>
        <begin position="4"/>
        <end position="228"/>
    </location>
</feature>